<feature type="transmembrane region" description="Helical" evidence="8">
    <location>
        <begin position="220"/>
        <end position="237"/>
    </location>
</feature>
<dbReference type="GO" id="GO:0016763">
    <property type="term" value="F:pentosyltransferase activity"/>
    <property type="evidence" value="ECO:0007669"/>
    <property type="project" value="TreeGrafter"/>
</dbReference>
<dbReference type="GO" id="GO:0005886">
    <property type="term" value="C:plasma membrane"/>
    <property type="evidence" value="ECO:0007669"/>
    <property type="project" value="UniProtKB-SubCell"/>
</dbReference>
<gene>
    <name evidence="10" type="ORF">A3K52_01720</name>
</gene>
<comment type="caution">
    <text evidence="10">The sequence shown here is derived from an EMBL/GenBank/DDBJ whole genome shotgun (WGS) entry which is preliminary data.</text>
</comment>
<feature type="transmembrane region" description="Helical" evidence="8">
    <location>
        <begin position="303"/>
        <end position="321"/>
    </location>
</feature>
<protein>
    <recommendedName>
        <fullName evidence="9">Glycosyltransferase RgtA/B/C/D-like domain-containing protein</fullName>
    </recommendedName>
</protein>
<keyword evidence="5 8" id="KW-0812">Transmembrane</keyword>
<reference evidence="10 11" key="1">
    <citation type="journal article" date="2016" name="Nat. Commun.">
        <title>Thousands of microbial genomes shed light on interconnected biogeochemical processes in an aquifer system.</title>
        <authorList>
            <person name="Anantharaman K."/>
            <person name="Brown C.T."/>
            <person name="Hug L.A."/>
            <person name="Sharon I."/>
            <person name="Castelle C.J."/>
            <person name="Probst A.J."/>
            <person name="Thomas B.C."/>
            <person name="Singh A."/>
            <person name="Wilkins M.J."/>
            <person name="Karaoz U."/>
            <person name="Brodie E.L."/>
            <person name="Williams K.H."/>
            <person name="Hubbard S.S."/>
            <person name="Banfield J.F."/>
        </authorList>
    </citation>
    <scope>NUCLEOTIDE SEQUENCE [LARGE SCALE GENOMIC DNA]</scope>
</reference>
<dbReference type="InterPro" id="IPR038731">
    <property type="entry name" value="RgtA/B/C-like"/>
</dbReference>
<feature type="domain" description="Glycosyltransferase RgtA/B/C/D-like" evidence="9">
    <location>
        <begin position="101"/>
        <end position="258"/>
    </location>
</feature>
<dbReference type="PANTHER" id="PTHR33908">
    <property type="entry name" value="MANNOSYLTRANSFERASE YKCB-RELATED"/>
    <property type="match status" value="1"/>
</dbReference>
<comment type="subcellular location">
    <subcellularLocation>
        <location evidence="1">Cell membrane</location>
        <topology evidence="1">Multi-pass membrane protein</topology>
    </subcellularLocation>
</comment>
<dbReference type="GO" id="GO:0009103">
    <property type="term" value="P:lipopolysaccharide biosynthetic process"/>
    <property type="evidence" value="ECO:0007669"/>
    <property type="project" value="UniProtKB-ARBA"/>
</dbReference>
<evidence type="ECO:0000256" key="3">
    <source>
        <dbReference type="ARBA" id="ARBA00022676"/>
    </source>
</evidence>
<feature type="transmembrane region" description="Helical" evidence="8">
    <location>
        <begin position="384"/>
        <end position="403"/>
    </location>
</feature>
<evidence type="ECO:0000256" key="8">
    <source>
        <dbReference type="SAM" id="Phobius"/>
    </source>
</evidence>
<keyword evidence="3" id="KW-0328">Glycosyltransferase</keyword>
<feature type="transmembrane region" description="Helical" evidence="8">
    <location>
        <begin position="175"/>
        <end position="191"/>
    </location>
</feature>
<evidence type="ECO:0000256" key="5">
    <source>
        <dbReference type="ARBA" id="ARBA00022692"/>
    </source>
</evidence>
<feature type="transmembrane region" description="Helical" evidence="8">
    <location>
        <begin position="119"/>
        <end position="141"/>
    </location>
</feature>
<dbReference type="Pfam" id="PF13231">
    <property type="entry name" value="PMT_2"/>
    <property type="match status" value="1"/>
</dbReference>
<proteinExistence type="predicted"/>
<sequence length="500" mass="58803">MHVLKRARRRVRLDMGKKSVQKKDLLILGCIILIALVLRLYKIGAPLSDFHSWRQADTAAVARNFVREKFDIFEPHYDDLSSIQSGSENPKGLRFVELPLYNAMFAILYKIAPLTPIEVYGRITTIFFSLIIISIIYYLLLREHSRTSAFFGSLIYAVMPAFIFFSRVVLPETTAVAFSFLSILFLYWWYFQKRRLLSLAFLIVSLVCFSISILIKPTVIFYGLTLFYLFISRYRFSSLKRFEIYFYFFLSLLPLIAWRLYIQKFPEGIPSSGWLISSVNTFEGQKNIFMKPAFFRWIFYERLNVMIFGGFLTGFFIFGMLAKLKKYFLHFILLSSLMYLFVFQGGNVQHEYYQTVLLPPLAMFTGIGIALLIQEGKRIFTPFLVYPTIICALLFSFSFSYYYKVKDFYTYPQDLNQMAKILMTFTSEDDKIITDRLGDTTLLYLASRKGAPMLYKTVEQLREDGYSFYMTDKKEIIEDLKQQKQYLVLFENNQFTLFKL</sequence>
<name>A0A1F7L0D2_9BACT</name>
<evidence type="ECO:0000256" key="2">
    <source>
        <dbReference type="ARBA" id="ARBA00022475"/>
    </source>
</evidence>
<keyword evidence="7 8" id="KW-0472">Membrane</keyword>
<keyword evidence="6 8" id="KW-1133">Transmembrane helix</keyword>
<feature type="transmembrane region" description="Helical" evidence="8">
    <location>
        <begin position="244"/>
        <end position="262"/>
    </location>
</feature>
<dbReference type="AlphaFoldDB" id="A0A1F7L0D2"/>
<dbReference type="InterPro" id="IPR050297">
    <property type="entry name" value="LipidA_mod_glycosyltrf_83"/>
</dbReference>
<evidence type="ECO:0000313" key="11">
    <source>
        <dbReference type="Proteomes" id="UP000177050"/>
    </source>
</evidence>
<evidence type="ECO:0000313" key="10">
    <source>
        <dbReference type="EMBL" id="OGK73494.1"/>
    </source>
</evidence>
<dbReference type="PANTHER" id="PTHR33908:SF11">
    <property type="entry name" value="MEMBRANE PROTEIN"/>
    <property type="match status" value="1"/>
</dbReference>
<feature type="transmembrane region" description="Helical" evidence="8">
    <location>
        <begin position="25"/>
        <end position="44"/>
    </location>
</feature>
<feature type="transmembrane region" description="Helical" evidence="8">
    <location>
        <begin position="148"/>
        <end position="169"/>
    </location>
</feature>
<evidence type="ECO:0000256" key="1">
    <source>
        <dbReference type="ARBA" id="ARBA00004651"/>
    </source>
</evidence>
<dbReference type="Proteomes" id="UP000177050">
    <property type="component" value="Unassembled WGS sequence"/>
</dbReference>
<organism evidence="10 11">
    <name type="scientific">Candidatus Roizmanbacteria bacterium RIFOXYD1_FULL_38_12</name>
    <dbReference type="NCBI Taxonomy" id="1802093"/>
    <lineage>
        <taxon>Bacteria</taxon>
        <taxon>Candidatus Roizmaniibacteriota</taxon>
    </lineage>
</organism>
<feature type="transmembrane region" description="Helical" evidence="8">
    <location>
        <begin position="328"/>
        <end position="346"/>
    </location>
</feature>
<keyword evidence="4" id="KW-0808">Transferase</keyword>
<evidence type="ECO:0000256" key="6">
    <source>
        <dbReference type="ARBA" id="ARBA00022989"/>
    </source>
</evidence>
<evidence type="ECO:0000256" key="4">
    <source>
        <dbReference type="ARBA" id="ARBA00022679"/>
    </source>
</evidence>
<feature type="transmembrane region" description="Helical" evidence="8">
    <location>
        <begin position="352"/>
        <end position="372"/>
    </location>
</feature>
<accession>A0A1F7L0D2</accession>
<dbReference type="EMBL" id="MGBR01000001">
    <property type="protein sequence ID" value="OGK73494.1"/>
    <property type="molecule type" value="Genomic_DNA"/>
</dbReference>
<keyword evidence="2" id="KW-1003">Cell membrane</keyword>
<evidence type="ECO:0000256" key="7">
    <source>
        <dbReference type="ARBA" id="ARBA00023136"/>
    </source>
</evidence>
<feature type="transmembrane region" description="Helical" evidence="8">
    <location>
        <begin position="196"/>
        <end position="214"/>
    </location>
</feature>
<evidence type="ECO:0000259" key="9">
    <source>
        <dbReference type="Pfam" id="PF13231"/>
    </source>
</evidence>